<dbReference type="Proteomes" id="UP001445076">
    <property type="component" value="Unassembled WGS sequence"/>
</dbReference>
<dbReference type="EMBL" id="JARKIK010000058">
    <property type="protein sequence ID" value="KAK8731970.1"/>
    <property type="molecule type" value="Genomic_DNA"/>
</dbReference>
<sequence>MTPGTHRQIPTEFTFSVISSGYTKDVEMSGLHTIYFLAAASRCPTSLGGVSIQFMKTMAGKTCSRFTNHTPLPQGPHVVGATDIMIGRTKDGTLMRLYYPSKLTDLMSHTEKWTPWFLGEEYTRGLASFIAPSIPSLFSMLFNWQMRGVATPAVWGAPVTDRKFPVIVFSHGLSAHRSIYSTVCTELASHGFFVAAVEHRDRSACASFTLNETGEKEYMLFKTTPLDMKEYELRNQQIKIRVEESIRALNVLEMLNEGKVKNELSSDFDLQQLHGHLDLTYPIMTGHSFGGVTAISTLAKDKRFKVGVALDPWMFPIKDEVDNIGPNVTQPLMCISTEAFQSIANLQAMGKLNKTTTEFITIKGTVHQNQCDTPFLVGHIGRVFVGASSPLDPQTAMDINNRLMLNFIAKHIGGKELQSKCDLFLDTWQSSLDYGLYRNRKPYLKSKL</sequence>
<dbReference type="InterPro" id="IPR029058">
    <property type="entry name" value="AB_hydrolase_fold"/>
</dbReference>
<evidence type="ECO:0000256" key="2">
    <source>
        <dbReference type="ARBA" id="ARBA00022801"/>
    </source>
</evidence>
<keyword evidence="4 5" id="KW-0443">Lipid metabolism</keyword>
<organism evidence="7 8">
    <name type="scientific">Cherax quadricarinatus</name>
    <name type="common">Australian red claw crayfish</name>
    <dbReference type="NCBI Taxonomy" id="27406"/>
    <lineage>
        <taxon>Eukaryota</taxon>
        <taxon>Metazoa</taxon>
        <taxon>Ecdysozoa</taxon>
        <taxon>Arthropoda</taxon>
        <taxon>Crustacea</taxon>
        <taxon>Multicrustacea</taxon>
        <taxon>Malacostraca</taxon>
        <taxon>Eumalacostraca</taxon>
        <taxon>Eucarida</taxon>
        <taxon>Decapoda</taxon>
        <taxon>Pleocyemata</taxon>
        <taxon>Astacidea</taxon>
        <taxon>Parastacoidea</taxon>
        <taxon>Parastacidae</taxon>
        <taxon>Cherax</taxon>
    </lineage>
</organism>
<dbReference type="PIRSF" id="PIRSF018169">
    <property type="entry name" value="PAF_acetylhydrolase"/>
    <property type="match status" value="1"/>
</dbReference>
<gene>
    <name evidence="7" type="ORF">OTU49_007118</name>
</gene>
<protein>
    <recommendedName>
        <fullName evidence="1 5">1-alkyl-2-acetylglycerophosphocholine esterase</fullName>
        <ecNumber evidence="1 5">3.1.1.47</ecNumber>
    </recommendedName>
</protein>
<feature type="active site" description="Charge relay system" evidence="6">
    <location>
        <position position="367"/>
    </location>
</feature>
<comment type="caution">
    <text evidence="7">The sequence shown here is derived from an EMBL/GenBank/DDBJ whole genome shotgun (WGS) entry which is preliminary data.</text>
</comment>
<dbReference type="AlphaFoldDB" id="A0AAW0WIE8"/>
<reference evidence="7 8" key="1">
    <citation type="journal article" date="2024" name="BMC Genomics">
        <title>Genome assembly of redclaw crayfish (Cherax quadricarinatus) provides insights into its immune adaptation and hypoxia tolerance.</title>
        <authorList>
            <person name="Liu Z."/>
            <person name="Zheng J."/>
            <person name="Li H."/>
            <person name="Fang K."/>
            <person name="Wang S."/>
            <person name="He J."/>
            <person name="Zhou D."/>
            <person name="Weng S."/>
            <person name="Chi M."/>
            <person name="Gu Z."/>
            <person name="He J."/>
            <person name="Li F."/>
            <person name="Wang M."/>
        </authorList>
    </citation>
    <scope>NUCLEOTIDE SEQUENCE [LARGE SCALE GENOMIC DNA]</scope>
    <source>
        <strain evidence="7">ZL_2023a</strain>
    </source>
</reference>
<dbReference type="PANTHER" id="PTHR10272:SF0">
    <property type="entry name" value="PLATELET-ACTIVATING FACTOR ACETYLHYDROLASE"/>
    <property type="match status" value="1"/>
</dbReference>
<dbReference type="PANTHER" id="PTHR10272">
    <property type="entry name" value="PLATELET-ACTIVATING FACTOR ACETYLHYDROLASE"/>
    <property type="match status" value="1"/>
</dbReference>
<evidence type="ECO:0000256" key="5">
    <source>
        <dbReference type="PIRNR" id="PIRNR018169"/>
    </source>
</evidence>
<dbReference type="GO" id="GO:0003847">
    <property type="term" value="F:1-alkyl-2-acetylglycerophosphocholine esterase activity"/>
    <property type="evidence" value="ECO:0007669"/>
    <property type="project" value="UniProtKB-UniRule"/>
</dbReference>
<evidence type="ECO:0000256" key="1">
    <source>
        <dbReference type="ARBA" id="ARBA00013201"/>
    </source>
</evidence>
<dbReference type="SUPFAM" id="SSF53474">
    <property type="entry name" value="alpha/beta-Hydrolases"/>
    <property type="match status" value="1"/>
</dbReference>
<evidence type="ECO:0000313" key="8">
    <source>
        <dbReference type="Proteomes" id="UP001445076"/>
    </source>
</evidence>
<keyword evidence="8" id="KW-1185">Reference proteome</keyword>
<feature type="active site" description="Charge relay system" evidence="6">
    <location>
        <position position="311"/>
    </location>
</feature>
<dbReference type="Pfam" id="PF03403">
    <property type="entry name" value="PAF-AH_p_II"/>
    <property type="match status" value="1"/>
</dbReference>
<proteinExistence type="predicted"/>
<evidence type="ECO:0000256" key="6">
    <source>
        <dbReference type="PIRSR" id="PIRSR018169-1"/>
    </source>
</evidence>
<name>A0AAW0WIE8_CHEQU</name>
<dbReference type="Gene3D" id="3.40.50.1820">
    <property type="entry name" value="alpha/beta hydrolase"/>
    <property type="match status" value="1"/>
</dbReference>
<keyword evidence="3 5" id="KW-0442">Lipid degradation</keyword>
<dbReference type="GO" id="GO:0016042">
    <property type="term" value="P:lipid catabolic process"/>
    <property type="evidence" value="ECO:0007669"/>
    <property type="project" value="UniProtKB-KW"/>
</dbReference>
<evidence type="ECO:0000256" key="4">
    <source>
        <dbReference type="ARBA" id="ARBA00023098"/>
    </source>
</evidence>
<keyword evidence="2 5" id="KW-0378">Hydrolase</keyword>
<evidence type="ECO:0000256" key="3">
    <source>
        <dbReference type="ARBA" id="ARBA00022963"/>
    </source>
</evidence>
<evidence type="ECO:0000313" key="7">
    <source>
        <dbReference type="EMBL" id="KAK8731970.1"/>
    </source>
</evidence>
<feature type="active site" description="Nucleophile" evidence="6">
    <location>
        <position position="288"/>
    </location>
</feature>
<dbReference type="InterPro" id="IPR016715">
    <property type="entry name" value="PAF_acetylhydro_eukaryote"/>
</dbReference>
<dbReference type="EC" id="3.1.1.47" evidence="1 5"/>
<accession>A0AAW0WIE8</accession>
<comment type="catalytic activity">
    <reaction evidence="5">
        <text>a 1-O-alkyl-2-acetyl-sn-glycero-3-phosphocholine + H2O = a 1-O-alkyl-sn-glycero-3-phosphocholine + acetate + H(+)</text>
        <dbReference type="Rhea" id="RHEA:17777"/>
        <dbReference type="ChEBI" id="CHEBI:15377"/>
        <dbReference type="ChEBI" id="CHEBI:15378"/>
        <dbReference type="ChEBI" id="CHEBI:30089"/>
        <dbReference type="ChEBI" id="CHEBI:30909"/>
        <dbReference type="ChEBI" id="CHEBI:36707"/>
        <dbReference type="EC" id="3.1.1.47"/>
    </reaction>
</comment>